<evidence type="ECO:0000313" key="2">
    <source>
        <dbReference type="EMBL" id="GLD70725.1"/>
    </source>
</evidence>
<evidence type="ECO:0000313" key="3">
    <source>
        <dbReference type="EMBL" id="GLD74344.1"/>
    </source>
</evidence>
<accession>A0AAD3NNP0</accession>
<dbReference type="EMBL" id="BRZM01000421">
    <property type="protein sequence ID" value="GLD70725.1"/>
    <property type="molecule type" value="Genomic_DNA"/>
</dbReference>
<sequence>MARRNNASHPFYPLQVTPNQSSARGRAQPVSELMDAPQVNYRCVVWQCEGDSASVAQPCWSSLEESVNAPLLKNNEKMVE</sequence>
<reference evidence="3" key="1">
    <citation type="submission" date="2022-08" db="EMBL/GenBank/DDBJ databases">
        <title>Genome sequencing of akame (Lates japonicus).</title>
        <authorList>
            <person name="Hashiguchi Y."/>
            <person name="Takahashi H."/>
        </authorList>
    </citation>
    <scope>NUCLEOTIDE SEQUENCE</scope>
    <source>
        <strain evidence="3">Kochi</strain>
    </source>
</reference>
<protein>
    <submittedName>
        <fullName evidence="3">Sodium/hydrogen exchanger 2-like protein</fullName>
    </submittedName>
</protein>
<name>A0AAD3NNP0_LATJO</name>
<feature type="region of interest" description="Disordered" evidence="1">
    <location>
        <begin position="1"/>
        <end position="28"/>
    </location>
</feature>
<dbReference type="EMBL" id="BRZM01002172">
    <property type="protein sequence ID" value="GLD74344.1"/>
    <property type="molecule type" value="Genomic_DNA"/>
</dbReference>
<dbReference type="Proteomes" id="UP001279410">
    <property type="component" value="Unassembled WGS sequence"/>
</dbReference>
<dbReference type="AlphaFoldDB" id="A0AAD3NNP0"/>
<comment type="caution">
    <text evidence="3">The sequence shown here is derived from an EMBL/GenBank/DDBJ whole genome shotgun (WGS) entry which is preliminary data.</text>
</comment>
<evidence type="ECO:0000256" key="1">
    <source>
        <dbReference type="SAM" id="MobiDB-lite"/>
    </source>
</evidence>
<evidence type="ECO:0000313" key="4">
    <source>
        <dbReference type="Proteomes" id="UP001279410"/>
    </source>
</evidence>
<keyword evidence="4" id="KW-1185">Reference proteome</keyword>
<proteinExistence type="predicted"/>
<gene>
    <name evidence="2" type="ORF">AKAME5_002204300</name>
    <name evidence="3" type="ORF">AKAME5_002567300</name>
</gene>
<organism evidence="3 4">
    <name type="scientific">Lates japonicus</name>
    <name type="common">Japanese lates</name>
    <dbReference type="NCBI Taxonomy" id="270547"/>
    <lineage>
        <taxon>Eukaryota</taxon>
        <taxon>Metazoa</taxon>
        <taxon>Chordata</taxon>
        <taxon>Craniata</taxon>
        <taxon>Vertebrata</taxon>
        <taxon>Euteleostomi</taxon>
        <taxon>Actinopterygii</taxon>
        <taxon>Neopterygii</taxon>
        <taxon>Teleostei</taxon>
        <taxon>Neoteleostei</taxon>
        <taxon>Acanthomorphata</taxon>
        <taxon>Carangaria</taxon>
        <taxon>Carangaria incertae sedis</taxon>
        <taxon>Centropomidae</taxon>
        <taxon>Lates</taxon>
    </lineage>
</organism>